<evidence type="ECO:0000313" key="2">
    <source>
        <dbReference type="Proteomes" id="UP000242164"/>
    </source>
</evidence>
<sequence>MSWNTIQDQFFFDPRFPKFKVGQKWYFPAKQTQKFLLEWAEEKMLGKK</sequence>
<dbReference type="AlphaFoldDB" id="A0AAX2CK91"/>
<reference evidence="1 2" key="1">
    <citation type="submission" date="2016-08" db="EMBL/GenBank/DDBJ databases">
        <authorList>
            <person name="Loux V."/>
            <person name="Rue O."/>
        </authorList>
    </citation>
    <scope>NUCLEOTIDE SEQUENCE [LARGE SCALE GENOMIC DNA]</scope>
    <source>
        <strain evidence="1 2">AFSSA_08CEB44bac</strain>
    </source>
</reference>
<accession>A0AAX2CK91</accession>
<dbReference type="EMBL" id="FMIK01000046">
    <property type="protein sequence ID" value="SCM00677.1"/>
    <property type="molecule type" value="Genomic_DNA"/>
</dbReference>
<dbReference type="Proteomes" id="UP000242164">
    <property type="component" value="Unassembled WGS sequence"/>
</dbReference>
<protein>
    <submittedName>
        <fullName evidence="1">Group-specific protein</fullName>
    </submittedName>
</protein>
<name>A0AAX2CK91_9BACI</name>
<comment type="caution">
    <text evidence="1">The sequence shown here is derived from an EMBL/GenBank/DDBJ whole genome shotgun (WGS) entry which is preliminary data.</text>
</comment>
<organism evidence="1 2">
    <name type="scientific">Bacillus cytotoxicus</name>
    <dbReference type="NCBI Taxonomy" id="580165"/>
    <lineage>
        <taxon>Bacteria</taxon>
        <taxon>Bacillati</taxon>
        <taxon>Bacillota</taxon>
        <taxon>Bacilli</taxon>
        <taxon>Bacillales</taxon>
        <taxon>Bacillaceae</taxon>
        <taxon>Bacillus</taxon>
        <taxon>Bacillus cereus group</taxon>
    </lineage>
</organism>
<proteinExistence type="predicted"/>
<gene>
    <name evidence="1" type="ORF">BCB44BAC_03356</name>
</gene>
<evidence type="ECO:0000313" key="1">
    <source>
        <dbReference type="EMBL" id="SCM00677.1"/>
    </source>
</evidence>